<feature type="region of interest" description="Disordered" evidence="3">
    <location>
        <begin position="593"/>
        <end position="680"/>
    </location>
</feature>
<evidence type="ECO:0000256" key="2">
    <source>
        <dbReference type="PROSITE-ProRule" id="PRU00168"/>
    </source>
</evidence>
<dbReference type="SMART" id="SM00147">
    <property type="entry name" value="RasGEF"/>
    <property type="match status" value="1"/>
</dbReference>
<evidence type="ECO:0000256" key="1">
    <source>
        <dbReference type="ARBA" id="ARBA00022658"/>
    </source>
</evidence>
<feature type="compositionally biased region" description="Basic residues" evidence="3">
    <location>
        <begin position="658"/>
        <end position="671"/>
    </location>
</feature>
<dbReference type="GO" id="GO:0005085">
    <property type="term" value="F:guanyl-nucleotide exchange factor activity"/>
    <property type="evidence" value="ECO:0007669"/>
    <property type="project" value="UniProtKB-KW"/>
</dbReference>
<dbReference type="PANTHER" id="PTHR23113">
    <property type="entry name" value="GUANINE NUCLEOTIDE EXCHANGE FACTOR"/>
    <property type="match status" value="1"/>
</dbReference>
<feature type="region of interest" description="Disordered" evidence="3">
    <location>
        <begin position="1356"/>
        <end position="1404"/>
    </location>
</feature>
<feature type="compositionally biased region" description="Low complexity" evidence="3">
    <location>
        <begin position="63"/>
        <end position="76"/>
    </location>
</feature>
<dbReference type="GO" id="GO:0007265">
    <property type="term" value="P:Ras protein signal transduction"/>
    <property type="evidence" value="ECO:0007669"/>
    <property type="project" value="TreeGrafter"/>
</dbReference>
<feature type="compositionally biased region" description="Polar residues" evidence="3">
    <location>
        <begin position="89"/>
        <end position="99"/>
    </location>
</feature>
<gene>
    <name evidence="6" type="ORF">ASPGLDRAFT_23424</name>
</gene>
<feature type="domain" description="N-terminal Ras-GEF" evidence="5">
    <location>
        <begin position="386"/>
        <end position="511"/>
    </location>
</feature>
<feature type="compositionally biased region" description="Polar residues" evidence="3">
    <location>
        <begin position="45"/>
        <end position="62"/>
    </location>
</feature>
<feature type="region of interest" description="Disordered" evidence="3">
    <location>
        <begin position="1134"/>
        <end position="1177"/>
    </location>
</feature>
<dbReference type="InterPro" id="IPR000651">
    <property type="entry name" value="Ras-like_Gua-exchang_fac_N"/>
</dbReference>
<dbReference type="InterPro" id="IPR023578">
    <property type="entry name" value="Ras_GEF_dom_sf"/>
</dbReference>
<dbReference type="InterPro" id="IPR001895">
    <property type="entry name" value="RASGEF_cat_dom"/>
</dbReference>
<feature type="compositionally biased region" description="Polar residues" evidence="3">
    <location>
        <begin position="1309"/>
        <end position="1319"/>
    </location>
</feature>
<keyword evidence="1 2" id="KW-0344">Guanine-nucleotide releasing factor</keyword>
<evidence type="ECO:0000259" key="5">
    <source>
        <dbReference type="PROSITE" id="PS50212"/>
    </source>
</evidence>
<feature type="region of interest" description="Disordered" evidence="3">
    <location>
        <begin position="1072"/>
        <end position="1093"/>
    </location>
</feature>
<evidence type="ECO:0000313" key="6">
    <source>
        <dbReference type="EMBL" id="OJJ87415.1"/>
    </source>
</evidence>
<dbReference type="CDD" id="cd06224">
    <property type="entry name" value="REM"/>
    <property type="match status" value="1"/>
</dbReference>
<dbReference type="Gene3D" id="1.10.840.10">
    <property type="entry name" value="Ras guanine-nucleotide exchange factors catalytic domain"/>
    <property type="match status" value="1"/>
</dbReference>
<dbReference type="OrthoDB" id="10254377at2759"/>
<feature type="compositionally biased region" description="Pro residues" evidence="3">
    <location>
        <begin position="1323"/>
        <end position="1334"/>
    </location>
</feature>
<feature type="domain" description="Ras-GEF" evidence="4">
    <location>
        <begin position="1415"/>
        <end position="1658"/>
    </location>
</feature>
<feature type="region of interest" description="Disordered" evidence="3">
    <location>
        <begin position="770"/>
        <end position="797"/>
    </location>
</feature>
<feature type="region of interest" description="Disordered" evidence="3">
    <location>
        <begin position="732"/>
        <end position="757"/>
    </location>
</feature>
<dbReference type="VEuPathDB" id="FungiDB:ASPGLDRAFT_23424"/>
<feature type="region of interest" description="Disordered" evidence="3">
    <location>
        <begin position="947"/>
        <end position="986"/>
    </location>
</feature>
<feature type="compositionally biased region" description="Low complexity" evidence="3">
    <location>
        <begin position="963"/>
        <end position="979"/>
    </location>
</feature>
<evidence type="ECO:0000256" key="3">
    <source>
        <dbReference type="SAM" id="MobiDB-lite"/>
    </source>
</evidence>
<feature type="region of interest" description="Disordered" evidence="3">
    <location>
        <begin position="1232"/>
        <end position="1287"/>
    </location>
</feature>
<name>A0A1L9VU29_ASPGL</name>
<accession>A0A1L9VU29</accession>
<dbReference type="Pfam" id="PF00618">
    <property type="entry name" value="RasGEF_N"/>
    <property type="match status" value="1"/>
</dbReference>
<feature type="region of interest" description="Disordered" evidence="3">
    <location>
        <begin position="1"/>
        <end position="243"/>
    </location>
</feature>
<sequence length="1661" mass="183358">MEERQVRDPPTDTHASSFVQPAGFRSSVKPSGSATESPIAISNLRRANTVAQGGGNISKNNLESSAAASEKPAEVSQLRSRDSHELLQKSLSPKRSLTQRGPRDVPANGRGGSHFTVGSVGQNGKIFLRPIRNPSVKEPRAQQQQQQQQQPFSSSTEPSQTERLHPNTAHSDGQGANDSARWSNSQLSESQPDVTREESVVDDGESVVTESARSEYRQRQRPHSFSTISEHQSTSSIRPRGEYHRIVIDRSDDRRRSDIAEEPSVFPTLDVSIPNYRLGLPQFNNTGSPPLQSSRGSTQDHFRASPLLGENLNSHPLSNVLSDSVVPERPSFVSSILSGTGVELGPGPTATEVPIFYEMKEPIEPSVFEALVSDMDDESVVRYIPGTRELSAATPARIVAQISSESFMDYELVSDFFLTYRSYLSPSHLLRLLLARLQWAINRWQDDGRIIRIRTFAALRHWILNYFADDFAENYELRVYFCEIINMLYSDVRSRENGGTSDLKILIDLKRCWHGKCAMIWDAPELSSAYYHQDSPVVPGGSIETVHSDKGEPTQHFSQPGLALSTGDDGAYPVNVDAGQEPVLAQHYRNHSGATNQSAPVTAQSDDHCLATSCSFPPKSHRRPSNPPPKTAPHPVPLSPAKYTHTTQPPKSSAAASSKRRPFYTHAHKRSGSFSDSVRDDRAPLPLLKLDQWGIGSQEVLDPASLIRGTLYPPAESYMIMMAPASPPLPLGSVTPALERQSTTDGTSKPTTSGSGVKTIIGSIRRAINGAKHGSQSISRHTRAYSGSPLRGKTSTLPNNVAFGSDYYRDRKTSAQAKKPTRIDTLCDEVLKQYRQVIAEQEDTKQDTPQQEVSTLRLQVPPSRIGSQARSQSGLTMGSESIVIVDDTGLDIPMVSGANGEPIVDFERSPGFLNAGNGTATPKTNSLRVPSTRGDDEYSLRIFYDDRAPAGPPHQPSKTFYNDSDSSASRRSISIGHGSSFRKRTSPSLRLRKYASFQSIISRRRPAASANGEPVPLVADLSVLQDEPETPTGPILRRRPGGDLRKMQNGKNRLSYLRSRSTISVAESDLTAASARDVQSRRQTSLIPPNPRYSLVQTNSSQDVRRSFEAAIAKFAQIPDEDDGGVESTLLKLEGKWDGSETPRADGEGSSSASHHRNVPLVVRQNGNDDGFQRRPTYLADPLTYSQVRERMRPMRPYSDSVAESEESFSSIPLLERGLSDESMKKPPALTRVATNPAATPRASHTDTSDWDSSRPSMDVVNRTESISRIPRGSTVPVPRPLVPRDRTQLSELSLDVIDRRELLEGRPSTDSARLSRSSYGIPPHPLAQPPSPPMTIQNPRSVTSWATPLDPVIVQAQPLTPDPSPSRRDAEPGPSRSIGMQQDVLSRSEHGQQQQPSPVPAPDVDHVPFILACESQLLAQQLTLVEMAALSEIDWRDLVEMRWSSGSSTNLSWVQFLTSEDHRGIDLVVGRFNLMVKWVLSEIVLTQDIHERVLTISKLIHVAVHAKRMCNYATMLQIAIALSSINCARLEKTWSLVSPEDKRLLKDMEALIQPVRNFHDLRVEMETANLQEGCIPFVGLYIHDLNYNSQKPAQVTTQAGEPLINFERHRTTARIVKNLLRLIDASTKYAFEPVQGVIERCLWIASLDEEGIQARSRDLD</sequence>
<proteinExistence type="predicted"/>
<dbReference type="PROSITE" id="PS50009">
    <property type="entry name" value="RASGEF_CAT"/>
    <property type="match status" value="1"/>
</dbReference>
<feature type="compositionally biased region" description="Polar residues" evidence="3">
    <location>
        <begin position="1379"/>
        <end position="1397"/>
    </location>
</feature>
<evidence type="ECO:0000313" key="7">
    <source>
        <dbReference type="Proteomes" id="UP000184300"/>
    </source>
</evidence>
<dbReference type="SUPFAM" id="SSF48366">
    <property type="entry name" value="Ras GEF"/>
    <property type="match status" value="1"/>
</dbReference>
<protein>
    <recommendedName>
        <fullName evidence="8">Ras-GEF domain-containing protein</fullName>
    </recommendedName>
</protein>
<feature type="compositionally biased region" description="Basic and acidic residues" evidence="3">
    <location>
        <begin position="1134"/>
        <end position="1147"/>
    </location>
</feature>
<feature type="compositionally biased region" description="Basic and acidic residues" evidence="3">
    <location>
        <begin position="1"/>
        <end position="11"/>
    </location>
</feature>
<feature type="region of interest" description="Disordered" evidence="3">
    <location>
        <begin position="1304"/>
        <end position="1343"/>
    </location>
</feature>
<dbReference type="InterPro" id="IPR008937">
    <property type="entry name" value="Ras-like_GEF"/>
</dbReference>
<dbReference type="Pfam" id="PF00617">
    <property type="entry name" value="RasGEF"/>
    <property type="match status" value="1"/>
</dbReference>
<dbReference type="GO" id="GO:0005886">
    <property type="term" value="C:plasma membrane"/>
    <property type="evidence" value="ECO:0007669"/>
    <property type="project" value="TreeGrafter"/>
</dbReference>
<reference evidence="7" key="1">
    <citation type="journal article" date="2017" name="Genome Biol.">
        <title>Comparative genomics reveals high biological diversity and specific adaptations in the industrially and medically important fungal genus Aspergillus.</title>
        <authorList>
            <person name="de Vries R.P."/>
            <person name="Riley R."/>
            <person name="Wiebenga A."/>
            <person name="Aguilar-Osorio G."/>
            <person name="Amillis S."/>
            <person name="Uchima C.A."/>
            <person name="Anderluh G."/>
            <person name="Asadollahi M."/>
            <person name="Askin M."/>
            <person name="Barry K."/>
            <person name="Battaglia E."/>
            <person name="Bayram O."/>
            <person name="Benocci T."/>
            <person name="Braus-Stromeyer S.A."/>
            <person name="Caldana C."/>
            <person name="Canovas D."/>
            <person name="Cerqueira G.C."/>
            <person name="Chen F."/>
            <person name="Chen W."/>
            <person name="Choi C."/>
            <person name="Clum A."/>
            <person name="Dos Santos R.A."/>
            <person name="Damasio A.R."/>
            <person name="Diallinas G."/>
            <person name="Emri T."/>
            <person name="Fekete E."/>
            <person name="Flipphi M."/>
            <person name="Freyberg S."/>
            <person name="Gallo A."/>
            <person name="Gournas C."/>
            <person name="Habgood R."/>
            <person name="Hainaut M."/>
            <person name="Harispe M.L."/>
            <person name="Henrissat B."/>
            <person name="Hilden K.S."/>
            <person name="Hope R."/>
            <person name="Hossain A."/>
            <person name="Karabika E."/>
            <person name="Karaffa L."/>
            <person name="Karanyi Z."/>
            <person name="Krasevec N."/>
            <person name="Kuo A."/>
            <person name="Kusch H."/>
            <person name="LaButti K."/>
            <person name="Lagendijk E.L."/>
            <person name="Lapidus A."/>
            <person name="Levasseur A."/>
            <person name="Lindquist E."/>
            <person name="Lipzen A."/>
            <person name="Logrieco A.F."/>
            <person name="MacCabe A."/>
            <person name="Maekelae M.R."/>
            <person name="Malavazi I."/>
            <person name="Melin P."/>
            <person name="Meyer V."/>
            <person name="Mielnichuk N."/>
            <person name="Miskei M."/>
            <person name="Molnar A.P."/>
            <person name="Mule G."/>
            <person name="Ngan C.Y."/>
            <person name="Orejas M."/>
            <person name="Orosz E."/>
            <person name="Ouedraogo J.P."/>
            <person name="Overkamp K.M."/>
            <person name="Park H.-S."/>
            <person name="Perrone G."/>
            <person name="Piumi F."/>
            <person name="Punt P.J."/>
            <person name="Ram A.F."/>
            <person name="Ramon A."/>
            <person name="Rauscher S."/>
            <person name="Record E."/>
            <person name="Riano-Pachon D.M."/>
            <person name="Robert V."/>
            <person name="Roehrig J."/>
            <person name="Ruller R."/>
            <person name="Salamov A."/>
            <person name="Salih N.S."/>
            <person name="Samson R.A."/>
            <person name="Sandor E."/>
            <person name="Sanguinetti M."/>
            <person name="Schuetze T."/>
            <person name="Sepcic K."/>
            <person name="Shelest E."/>
            <person name="Sherlock G."/>
            <person name="Sophianopoulou V."/>
            <person name="Squina F.M."/>
            <person name="Sun H."/>
            <person name="Susca A."/>
            <person name="Todd R.B."/>
            <person name="Tsang A."/>
            <person name="Unkles S.E."/>
            <person name="van de Wiele N."/>
            <person name="van Rossen-Uffink D."/>
            <person name="Oliveira J.V."/>
            <person name="Vesth T.C."/>
            <person name="Visser J."/>
            <person name="Yu J.-H."/>
            <person name="Zhou M."/>
            <person name="Andersen M.R."/>
            <person name="Archer D.B."/>
            <person name="Baker S.E."/>
            <person name="Benoit I."/>
            <person name="Brakhage A.A."/>
            <person name="Braus G.H."/>
            <person name="Fischer R."/>
            <person name="Frisvad J.C."/>
            <person name="Goldman G.H."/>
            <person name="Houbraken J."/>
            <person name="Oakley B."/>
            <person name="Pocsi I."/>
            <person name="Scazzocchio C."/>
            <person name="Seiboth B."/>
            <person name="vanKuyk P.A."/>
            <person name="Wortman J."/>
            <person name="Dyer P.S."/>
            <person name="Grigoriev I.V."/>
        </authorList>
    </citation>
    <scope>NUCLEOTIDE SEQUENCE [LARGE SCALE GENOMIC DNA]</scope>
    <source>
        <strain evidence="7">CBS 516.65</strain>
    </source>
</reference>
<dbReference type="RefSeq" id="XP_022404104.1">
    <property type="nucleotide sequence ID" value="XM_022543287.1"/>
</dbReference>
<feature type="compositionally biased region" description="Polar residues" evidence="3">
    <location>
        <begin position="740"/>
        <end position="756"/>
    </location>
</feature>
<evidence type="ECO:0000259" key="4">
    <source>
        <dbReference type="PROSITE" id="PS50009"/>
    </source>
</evidence>
<feature type="region of interest" description="Disordered" evidence="3">
    <location>
        <begin position="541"/>
        <end position="576"/>
    </location>
</feature>
<keyword evidence="7" id="KW-1185">Reference proteome</keyword>
<evidence type="ECO:0008006" key="8">
    <source>
        <dbReference type="Google" id="ProtNLM"/>
    </source>
</evidence>
<dbReference type="SMART" id="SM00229">
    <property type="entry name" value="RasGEFN"/>
    <property type="match status" value="1"/>
</dbReference>
<dbReference type="Gene3D" id="1.20.870.10">
    <property type="entry name" value="Son of sevenless (SoS) protein Chain: S domain 1"/>
    <property type="match status" value="1"/>
</dbReference>
<feature type="compositionally biased region" description="Polar residues" evidence="3">
    <location>
        <begin position="168"/>
        <end position="193"/>
    </location>
</feature>
<dbReference type="InterPro" id="IPR036964">
    <property type="entry name" value="RASGEF_cat_dom_sf"/>
</dbReference>
<dbReference type="Proteomes" id="UP000184300">
    <property type="component" value="Unassembled WGS sequence"/>
</dbReference>
<feature type="compositionally biased region" description="Polar residues" evidence="3">
    <location>
        <begin position="223"/>
        <end position="237"/>
    </location>
</feature>
<dbReference type="PANTHER" id="PTHR23113:SF363">
    <property type="entry name" value="PROTEIN SON OF SEVENLESS"/>
    <property type="match status" value="1"/>
</dbReference>
<dbReference type="GeneID" id="34459548"/>
<dbReference type="STRING" id="1160497.A0A1L9VU29"/>
<organism evidence="6 7">
    <name type="scientific">Aspergillus glaucus CBS 516.65</name>
    <dbReference type="NCBI Taxonomy" id="1160497"/>
    <lineage>
        <taxon>Eukaryota</taxon>
        <taxon>Fungi</taxon>
        <taxon>Dikarya</taxon>
        <taxon>Ascomycota</taxon>
        <taxon>Pezizomycotina</taxon>
        <taxon>Eurotiomycetes</taxon>
        <taxon>Eurotiomycetidae</taxon>
        <taxon>Eurotiales</taxon>
        <taxon>Aspergillaceae</taxon>
        <taxon>Aspergillus</taxon>
        <taxon>Aspergillus subgen. Aspergillus</taxon>
    </lineage>
</organism>
<dbReference type="PROSITE" id="PS50212">
    <property type="entry name" value="RASGEF_NTER"/>
    <property type="match status" value="1"/>
</dbReference>
<feature type="compositionally biased region" description="Polar residues" evidence="3">
    <location>
        <begin position="593"/>
        <end position="604"/>
    </location>
</feature>
<feature type="compositionally biased region" description="Pro residues" evidence="3">
    <location>
        <begin position="625"/>
        <end position="638"/>
    </location>
</feature>
<dbReference type="EMBL" id="KV878891">
    <property type="protein sequence ID" value="OJJ87415.1"/>
    <property type="molecule type" value="Genomic_DNA"/>
</dbReference>